<feature type="region of interest" description="Disordered" evidence="3">
    <location>
        <begin position="311"/>
        <end position="350"/>
    </location>
</feature>
<feature type="compositionally biased region" description="Polar residues" evidence="3">
    <location>
        <begin position="184"/>
        <end position="210"/>
    </location>
</feature>
<keyword evidence="6" id="KW-1185">Reference proteome</keyword>
<comment type="caution">
    <text evidence="5">The sequence shown here is derived from an EMBL/GenBank/DDBJ whole genome shotgun (WGS) entry which is preliminary data.</text>
</comment>
<feature type="domain" description="ODAD1 central coiled coil region" evidence="4">
    <location>
        <begin position="64"/>
        <end position="173"/>
    </location>
</feature>
<accession>A0A2P4YTZ0</accession>
<dbReference type="InterPro" id="IPR051876">
    <property type="entry name" value="ODA-DC/CCD"/>
</dbReference>
<evidence type="ECO:0000256" key="3">
    <source>
        <dbReference type="SAM" id="MobiDB-lite"/>
    </source>
</evidence>
<feature type="region of interest" description="Disordered" evidence="3">
    <location>
        <begin position="182"/>
        <end position="214"/>
    </location>
</feature>
<dbReference type="InterPro" id="IPR049258">
    <property type="entry name" value="ODAD1_CC"/>
</dbReference>
<evidence type="ECO:0000313" key="6">
    <source>
        <dbReference type="Proteomes" id="UP000237271"/>
    </source>
</evidence>
<evidence type="ECO:0000256" key="2">
    <source>
        <dbReference type="SAM" id="Coils"/>
    </source>
</evidence>
<gene>
    <name evidence="5" type="ORF">PHPALM_782</name>
</gene>
<dbReference type="PANTHER" id="PTHR21694:SF18">
    <property type="entry name" value="COILED-COIL DOMAIN-CONTAINING PROTEIN 63"/>
    <property type="match status" value="1"/>
</dbReference>
<evidence type="ECO:0000256" key="1">
    <source>
        <dbReference type="ARBA" id="ARBA00023054"/>
    </source>
</evidence>
<dbReference type="PANTHER" id="PTHR21694">
    <property type="entry name" value="COILED-COIL DOMAIN-CONTAINING PROTEIN 63"/>
    <property type="match status" value="1"/>
</dbReference>
<sequence>MFRERVTTLMQQGDTYAKRLDSERRRSVDLETQLRALRDEHFQARKALCDTTNAQLCAATTELKPIRTLENRLDKVLTRYNEVCNANKALREQIQALRREKVQQAAVLDKLERETAQAQGEAAQVAQASQAASDARDRANRQSEALRNQVADDNINFESGWYEKTEQLAEDRAMIRDIPRLRTPKSSSRPHFINSTTPGSINSPCSNTPGRSLPGGFKLLSTPDIKLRDETQRNERLLHEKANDLQKQSERLRTAQDGLSKIKRKTGERDSHALAAALIAAEEKNFSLFNMINELSTEMEALEVENNALEAQVNEQTRDGSMGSAEDARRRALKQQLEDQIEKSRQKVSRLEARHSEAAEAAEVMKTGAMGLFHKLQGPNDEAFAAQLSAHGVTDITMAQLLGLIEQRRWVPSIQL</sequence>
<name>A0A2P4YTZ0_9STRA</name>
<evidence type="ECO:0000313" key="5">
    <source>
        <dbReference type="EMBL" id="POM81274.1"/>
    </source>
</evidence>
<proteinExistence type="predicted"/>
<protein>
    <submittedName>
        <fullName evidence="5">Outer Dynein Arm Docking Complex</fullName>
    </submittedName>
</protein>
<organism evidence="5 6">
    <name type="scientific">Phytophthora palmivora</name>
    <dbReference type="NCBI Taxonomy" id="4796"/>
    <lineage>
        <taxon>Eukaryota</taxon>
        <taxon>Sar</taxon>
        <taxon>Stramenopiles</taxon>
        <taxon>Oomycota</taxon>
        <taxon>Peronosporomycetes</taxon>
        <taxon>Peronosporales</taxon>
        <taxon>Peronosporaceae</taxon>
        <taxon>Phytophthora</taxon>
    </lineage>
</organism>
<feature type="compositionally biased region" description="Low complexity" evidence="3">
    <location>
        <begin position="119"/>
        <end position="133"/>
    </location>
</feature>
<dbReference type="Proteomes" id="UP000237271">
    <property type="component" value="Unassembled WGS sequence"/>
</dbReference>
<feature type="region of interest" description="Disordered" evidence="3">
    <location>
        <begin position="119"/>
        <end position="147"/>
    </location>
</feature>
<feature type="domain" description="ODAD1 central coiled coil region" evidence="4">
    <location>
        <begin position="230"/>
        <end position="378"/>
    </location>
</feature>
<dbReference type="EMBL" id="NCKW01000120">
    <property type="protein sequence ID" value="POM81274.1"/>
    <property type="molecule type" value="Genomic_DNA"/>
</dbReference>
<evidence type="ECO:0000259" key="4">
    <source>
        <dbReference type="Pfam" id="PF21773"/>
    </source>
</evidence>
<reference evidence="5 6" key="1">
    <citation type="journal article" date="2017" name="Genome Biol. Evol.">
        <title>Phytophthora megakarya and P. palmivora, closely related causal agents of cacao black pod rot, underwent increases in genome sizes and gene numbers by different mechanisms.</title>
        <authorList>
            <person name="Ali S.S."/>
            <person name="Shao J."/>
            <person name="Lary D.J."/>
            <person name="Kronmiller B."/>
            <person name="Shen D."/>
            <person name="Strem M.D."/>
            <person name="Amoako-Attah I."/>
            <person name="Akrofi A.Y."/>
            <person name="Begoude B.A."/>
            <person name="Ten Hoopen G.M."/>
            <person name="Coulibaly K."/>
            <person name="Kebe B.I."/>
            <person name="Melnick R.L."/>
            <person name="Guiltinan M.J."/>
            <person name="Tyler B.M."/>
            <person name="Meinhardt L.W."/>
            <person name="Bailey B.A."/>
        </authorList>
    </citation>
    <scope>NUCLEOTIDE SEQUENCE [LARGE SCALE GENOMIC DNA]</scope>
    <source>
        <strain evidence="6">sbr112.9</strain>
    </source>
</reference>
<feature type="compositionally biased region" description="Basic and acidic residues" evidence="3">
    <location>
        <begin position="326"/>
        <end position="350"/>
    </location>
</feature>
<dbReference type="Pfam" id="PF21773">
    <property type="entry name" value="ODAD1_CC"/>
    <property type="match status" value="2"/>
</dbReference>
<dbReference type="OrthoDB" id="6766775at2759"/>
<keyword evidence="1 2" id="KW-0175">Coiled coil</keyword>
<feature type="coiled-coil region" evidence="2">
    <location>
        <begin position="228"/>
        <end position="265"/>
    </location>
</feature>
<dbReference type="AlphaFoldDB" id="A0A2P4YTZ0"/>